<dbReference type="EMBL" id="WUBI01000004">
    <property type="protein sequence ID" value="MWV46248.1"/>
    <property type="molecule type" value="Genomic_DNA"/>
</dbReference>
<dbReference type="AlphaFoldDB" id="A0A7X3ILP0"/>
<dbReference type="SMART" id="SM00060">
    <property type="entry name" value="FN3"/>
    <property type="match status" value="2"/>
</dbReference>
<dbReference type="PANTHER" id="PTHR43308:SF5">
    <property type="entry name" value="S-LAYER PROTEIN _ PEPTIDOGLYCAN ENDO-BETA-N-ACETYLGLUCOSAMINIDASE"/>
    <property type="match status" value="1"/>
</dbReference>
<dbReference type="Pfam" id="PF00041">
    <property type="entry name" value="fn3"/>
    <property type="match status" value="1"/>
</dbReference>
<evidence type="ECO:0000313" key="3">
    <source>
        <dbReference type="EMBL" id="MWV46248.1"/>
    </source>
</evidence>
<protein>
    <recommendedName>
        <fullName evidence="5">S-layer homology domain-containing protein</fullName>
    </recommendedName>
</protein>
<reference evidence="3 4" key="1">
    <citation type="submission" date="2019-12" db="EMBL/GenBank/DDBJ databases">
        <title>Paenibacillus sp. nov., an endophytic bacterium isolated from the stem of Dendrobium.</title>
        <authorList>
            <person name="Zhao R."/>
        </authorList>
    </citation>
    <scope>NUCLEOTIDE SEQUENCE [LARGE SCALE GENOMIC DNA]</scope>
    <source>
        <strain evidence="3 4">HJL G12</strain>
    </source>
</reference>
<feature type="domain" description="Fibronectin type-III" evidence="1">
    <location>
        <begin position="42"/>
        <end position="125"/>
    </location>
</feature>
<dbReference type="Pfam" id="PF02368">
    <property type="entry name" value="Big_2"/>
    <property type="match status" value="1"/>
</dbReference>
<dbReference type="SUPFAM" id="SSF49265">
    <property type="entry name" value="Fibronectin type III"/>
    <property type="match status" value="2"/>
</dbReference>
<keyword evidence="4" id="KW-1185">Reference proteome</keyword>
<dbReference type="InterPro" id="IPR001119">
    <property type="entry name" value="SLH_dom"/>
</dbReference>
<accession>A0A7X3ILP0</accession>
<dbReference type="Proteomes" id="UP000460318">
    <property type="component" value="Unassembled WGS sequence"/>
</dbReference>
<organism evidence="3 4">
    <name type="scientific">Paenibacillus dendrobii</name>
    <dbReference type="NCBI Taxonomy" id="2691084"/>
    <lineage>
        <taxon>Bacteria</taxon>
        <taxon>Bacillati</taxon>
        <taxon>Bacillota</taxon>
        <taxon>Bacilli</taxon>
        <taxon>Bacillales</taxon>
        <taxon>Paenibacillaceae</taxon>
        <taxon>Paenibacillus</taxon>
    </lineage>
</organism>
<feature type="domain" description="SLH" evidence="2">
    <location>
        <begin position="570"/>
        <end position="627"/>
    </location>
</feature>
<sequence>MYKQIKNKYANMLAVILSIAIVFGSFSFPLVPTASAAGPLPAPQNVRVTGVTHTSITLQWDQVAGVDQNGGYHVWNSNGVWAGWTSAPTMTLEGLSPNTTYSFYVTAISETNDRSAIVTATTGAVPSVPQVSSVSVPANGTYSSRQDLDFAVNFDQAVYVDQANGTPTISLVIGIKTVRADYVSGSGSSALQFRYTVQRGDSDLNGITVGALVLNGGTIKNSGNMDASLTLNSVGSTAGVLVNAPVDAATVSTDSVTNVTSTSADVGGDVTNDGGAVVTERGIVYSASSNPTIADTKVIVAGTTGKYTSNLTGLTAETTYHVRAFATNSVGTSYGNDVSFTTLASTPPTATVIGMSLDKHTGTIQVGDTLTVVATATMSDATTQDVTSLMTWTVDDPSKVAIHNGVITALQSGTVKVQATYSGDSVISDYINLTITNPASSNGNNSSNSSTPSIPVTSVTVNSVTDSVYKGSTLSLVAVVLPKSATNSLVVWSVKPDTGMATISPSGLLTGVANGTVTVVATSTDGTQIHGSKVITVEEPPASASPIFTTVVNIAKVISEITKKLEDNKGVAVDFNDTDSHWANQTVKLFTKLGVVKGYEDGSFRPNDSITRGEFAAVIDRVFGLTGSASTELSDVKGHWAEEAIIALSSTGVISGYPDGTFKPDRPITRAEIISIISKLVVLKPTPSQDIFKDIDGIWNQDQIKAAASTGLVKGQDRFAPQSHATRAEALTMVLHALELDPSLKSLFEQ</sequence>
<dbReference type="Gene3D" id="2.60.40.10">
    <property type="entry name" value="Immunoglobulins"/>
    <property type="match status" value="2"/>
</dbReference>
<dbReference type="PROSITE" id="PS51272">
    <property type="entry name" value="SLH"/>
    <property type="match status" value="3"/>
</dbReference>
<evidence type="ECO:0000259" key="1">
    <source>
        <dbReference type="PROSITE" id="PS50853"/>
    </source>
</evidence>
<dbReference type="Pfam" id="PF00395">
    <property type="entry name" value="SLH"/>
    <property type="match status" value="3"/>
</dbReference>
<evidence type="ECO:0000313" key="4">
    <source>
        <dbReference type="Proteomes" id="UP000460318"/>
    </source>
</evidence>
<dbReference type="SUPFAM" id="SSF49373">
    <property type="entry name" value="Invasin/intimin cell-adhesion fragments"/>
    <property type="match status" value="2"/>
</dbReference>
<dbReference type="PROSITE" id="PS50853">
    <property type="entry name" value="FN3"/>
    <property type="match status" value="2"/>
</dbReference>
<feature type="domain" description="SLH" evidence="2">
    <location>
        <begin position="628"/>
        <end position="691"/>
    </location>
</feature>
<dbReference type="PANTHER" id="PTHR43308">
    <property type="entry name" value="OUTER MEMBRANE PROTEIN ALPHA-RELATED"/>
    <property type="match status" value="1"/>
</dbReference>
<dbReference type="SMART" id="SM00635">
    <property type="entry name" value="BID_2"/>
    <property type="match status" value="2"/>
</dbReference>
<dbReference type="Gene3D" id="2.60.40.1080">
    <property type="match status" value="2"/>
</dbReference>
<comment type="caution">
    <text evidence="3">The sequence shown here is derived from an EMBL/GenBank/DDBJ whole genome shotgun (WGS) entry which is preliminary data.</text>
</comment>
<dbReference type="InterPro" id="IPR008964">
    <property type="entry name" value="Invasin/intimin_cell_adhesion"/>
</dbReference>
<feature type="domain" description="SLH" evidence="2">
    <location>
        <begin position="692"/>
        <end position="748"/>
    </location>
</feature>
<evidence type="ECO:0008006" key="5">
    <source>
        <dbReference type="Google" id="ProtNLM"/>
    </source>
</evidence>
<dbReference type="InterPro" id="IPR003961">
    <property type="entry name" value="FN3_dom"/>
</dbReference>
<dbReference type="InterPro" id="IPR013783">
    <property type="entry name" value="Ig-like_fold"/>
</dbReference>
<evidence type="ECO:0000259" key="2">
    <source>
        <dbReference type="PROSITE" id="PS51272"/>
    </source>
</evidence>
<gene>
    <name evidence="3" type="ORF">GRF59_21835</name>
</gene>
<dbReference type="InterPro" id="IPR036116">
    <property type="entry name" value="FN3_sf"/>
</dbReference>
<dbReference type="InterPro" id="IPR051465">
    <property type="entry name" value="Cell_Envelope_Struct_Comp"/>
</dbReference>
<feature type="domain" description="Fibronectin type-III" evidence="1">
    <location>
        <begin position="250"/>
        <end position="349"/>
    </location>
</feature>
<proteinExistence type="predicted"/>
<dbReference type="RefSeq" id="WP_160499851.1">
    <property type="nucleotide sequence ID" value="NZ_WUBI01000004.1"/>
</dbReference>
<dbReference type="InterPro" id="IPR003343">
    <property type="entry name" value="Big_2"/>
</dbReference>
<dbReference type="CDD" id="cd00063">
    <property type="entry name" value="FN3"/>
    <property type="match status" value="1"/>
</dbReference>
<name>A0A7X3ILP0_9BACL</name>